<dbReference type="AlphaFoldDB" id="F8JUN8"/>
<name>F8JUN8_STREN</name>
<dbReference type="Gene3D" id="1.10.287.1060">
    <property type="entry name" value="ESAT-6-like"/>
    <property type="match status" value="1"/>
</dbReference>
<gene>
    <name evidence="3" type="ordered locus">SCATT_44960</name>
</gene>
<accession>F8JUN8</accession>
<dbReference type="RefSeq" id="WP_014145212.1">
    <property type="nucleotide sequence ID" value="NC_016111.1"/>
</dbReference>
<evidence type="ECO:0000256" key="1">
    <source>
        <dbReference type="RuleBase" id="RU362001"/>
    </source>
</evidence>
<dbReference type="InterPro" id="IPR036689">
    <property type="entry name" value="ESAT-6-like_sf"/>
</dbReference>
<dbReference type="NCBIfam" id="TIGR03930">
    <property type="entry name" value="WXG100_ESAT6"/>
    <property type="match status" value="1"/>
</dbReference>
<evidence type="ECO:0000256" key="2">
    <source>
        <dbReference type="SAM" id="MobiDB-lite"/>
    </source>
</evidence>
<reference evidence="4" key="1">
    <citation type="submission" date="2011-12" db="EMBL/GenBank/DDBJ databases">
        <title>Complete genome sequence of Streptomyces cattleya strain DSM 46488.</title>
        <authorList>
            <person name="Ou H.-Y."/>
            <person name="Li P."/>
            <person name="Zhao C."/>
            <person name="O'Hagan D."/>
            <person name="Deng Z."/>
        </authorList>
    </citation>
    <scope>NUCLEOTIDE SEQUENCE [LARGE SCALE GENOMIC DNA]</scope>
    <source>
        <strain evidence="4">ATCC 35852 / DSM 46488 / JCM 4925 / NBRC 14057 / NRRL 8057</strain>
    </source>
</reference>
<dbReference type="InterPro" id="IPR010310">
    <property type="entry name" value="T7SS_ESAT-6-like"/>
</dbReference>
<accession>G8WXN7</accession>
<dbReference type="EMBL" id="CP003219">
    <property type="protein sequence ID" value="AEW96867.1"/>
    <property type="molecule type" value="Genomic_DNA"/>
</dbReference>
<comment type="similarity">
    <text evidence="1">Belongs to the WXG100 family.</text>
</comment>
<dbReference type="SUPFAM" id="SSF140453">
    <property type="entry name" value="EsxAB dimer-like"/>
    <property type="match status" value="1"/>
</dbReference>
<proteinExistence type="inferred from homology"/>
<dbReference type="KEGG" id="sct:SCAT_4501"/>
<protein>
    <recommendedName>
        <fullName evidence="1">ESAT-6-like protein</fullName>
    </recommendedName>
</protein>
<evidence type="ECO:0000313" key="4">
    <source>
        <dbReference type="Proteomes" id="UP000007842"/>
    </source>
</evidence>
<dbReference type="OrthoDB" id="3253863at2"/>
<organism evidence="3 4">
    <name type="scientific">Streptantibioticus cattleyicolor (strain ATCC 35852 / DSM 46488 / JCM 4925 / NBRC 14057 / NRRL 8057)</name>
    <name type="common">Streptomyces cattleya</name>
    <dbReference type="NCBI Taxonomy" id="1003195"/>
    <lineage>
        <taxon>Bacteria</taxon>
        <taxon>Bacillati</taxon>
        <taxon>Actinomycetota</taxon>
        <taxon>Actinomycetes</taxon>
        <taxon>Kitasatosporales</taxon>
        <taxon>Streptomycetaceae</taxon>
        <taxon>Streptantibioticus</taxon>
    </lineage>
</organism>
<sequence>MAGDLDVERHDLTTLSNRLQSMQTTLEQQVRALQNMVDTVKAGWKGAGGSAFQHLQTEVNQDVEKLKGYLQRIKEAVDASNRGYTARDEEEESKYRRAAAGGGDILSRLG</sequence>
<dbReference type="KEGG" id="scy:SCATT_44960"/>
<dbReference type="eggNOG" id="COG4842">
    <property type="taxonomic scope" value="Bacteria"/>
</dbReference>
<dbReference type="HOGENOM" id="CLU_151185_2_0_11"/>
<dbReference type="Proteomes" id="UP000007842">
    <property type="component" value="Chromosome"/>
</dbReference>
<evidence type="ECO:0000313" key="3">
    <source>
        <dbReference type="EMBL" id="AEW96867.1"/>
    </source>
</evidence>
<dbReference type="Pfam" id="PF06013">
    <property type="entry name" value="WXG100"/>
    <property type="match status" value="1"/>
</dbReference>
<feature type="region of interest" description="Disordered" evidence="2">
    <location>
        <begin position="82"/>
        <end position="110"/>
    </location>
</feature>
<dbReference type="PATRIC" id="fig|1003195.11.peg.5944"/>
<dbReference type="STRING" id="1003195.SCATT_44960"/>
<keyword evidence="4" id="KW-1185">Reference proteome</keyword>